<dbReference type="Pfam" id="PF00450">
    <property type="entry name" value="Peptidase_S10"/>
    <property type="match status" value="1"/>
</dbReference>
<evidence type="ECO:0000313" key="3">
    <source>
        <dbReference type="Proteomes" id="UP000000763"/>
    </source>
</evidence>
<dbReference type="InterPro" id="IPR001563">
    <property type="entry name" value="Peptidase_S10"/>
</dbReference>
<evidence type="ECO:0000256" key="1">
    <source>
        <dbReference type="ARBA" id="ARBA00009431"/>
    </source>
</evidence>
<accession>C7IY35</accession>
<name>C7IY35_ORYSJ</name>
<dbReference type="KEGG" id="dosa:Os02g0463500"/>
<proteinExistence type="inferred from homology"/>
<dbReference type="Gene3D" id="3.40.50.11320">
    <property type="match status" value="1"/>
</dbReference>
<reference evidence="2 3" key="1">
    <citation type="journal article" date="2005" name="Nature">
        <title>The map-based sequence of the rice genome.</title>
        <authorList>
            <consortium name="International rice genome sequencing project (IRGSP)"/>
            <person name="Matsumoto T."/>
            <person name="Wu J."/>
            <person name="Kanamori H."/>
            <person name="Katayose Y."/>
            <person name="Fujisawa M."/>
            <person name="Namiki N."/>
            <person name="Mizuno H."/>
            <person name="Yamamoto K."/>
            <person name="Antonio B.A."/>
            <person name="Baba T."/>
            <person name="Sakata K."/>
            <person name="Nagamura Y."/>
            <person name="Aoki H."/>
            <person name="Arikawa K."/>
            <person name="Arita K."/>
            <person name="Bito T."/>
            <person name="Chiden Y."/>
            <person name="Fujitsuka N."/>
            <person name="Fukunaka R."/>
            <person name="Hamada M."/>
            <person name="Harada C."/>
            <person name="Hayashi A."/>
            <person name="Hijishita S."/>
            <person name="Honda M."/>
            <person name="Hosokawa S."/>
            <person name="Ichikawa Y."/>
            <person name="Idonuma A."/>
            <person name="Iijima M."/>
            <person name="Ikeda M."/>
            <person name="Ikeno M."/>
            <person name="Ito K."/>
            <person name="Ito S."/>
            <person name="Ito T."/>
            <person name="Ito Y."/>
            <person name="Ito Y."/>
            <person name="Iwabuchi A."/>
            <person name="Kamiya K."/>
            <person name="Karasawa W."/>
            <person name="Kurita K."/>
            <person name="Katagiri S."/>
            <person name="Kikuta A."/>
            <person name="Kobayashi H."/>
            <person name="Kobayashi N."/>
            <person name="Machita K."/>
            <person name="Maehara T."/>
            <person name="Masukawa M."/>
            <person name="Mizubayashi T."/>
            <person name="Mukai Y."/>
            <person name="Nagasaki H."/>
            <person name="Nagata Y."/>
            <person name="Naito S."/>
            <person name="Nakashima M."/>
            <person name="Nakama Y."/>
            <person name="Nakamichi Y."/>
            <person name="Nakamura M."/>
            <person name="Meguro A."/>
            <person name="Negishi M."/>
            <person name="Ohta I."/>
            <person name="Ohta T."/>
            <person name="Okamoto M."/>
            <person name="Ono N."/>
            <person name="Saji S."/>
            <person name="Sakaguchi M."/>
            <person name="Sakai K."/>
            <person name="Shibata M."/>
            <person name="Shimokawa T."/>
            <person name="Song J."/>
            <person name="Takazaki Y."/>
            <person name="Terasawa K."/>
            <person name="Tsugane M."/>
            <person name="Tsuji K."/>
            <person name="Ueda S."/>
            <person name="Waki K."/>
            <person name="Yamagata H."/>
            <person name="Yamamoto M."/>
            <person name="Yamamoto S."/>
            <person name="Yamane H."/>
            <person name="Yoshiki S."/>
            <person name="Yoshihara R."/>
            <person name="Yukawa K."/>
            <person name="Zhong H."/>
            <person name="Yano M."/>
            <person name="Yuan Q."/>
            <person name="Ouyang S."/>
            <person name="Liu J."/>
            <person name="Jones K.M."/>
            <person name="Gansberger K."/>
            <person name="Moffat K."/>
            <person name="Hill J."/>
            <person name="Bera J."/>
            <person name="Fadrosh D."/>
            <person name="Jin S."/>
            <person name="Johri S."/>
            <person name="Kim M."/>
            <person name="Overton L."/>
            <person name="Reardon M."/>
            <person name="Tsitrin T."/>
            <person name="Vuong H."/>
            <person name="Weaver B."/>
            <person name="Ciecko A."/>
            <person name="Tallon L."/>
            <person name="Jackson J."/>
            <person name="Pai G."/>
            <person name="Aken S.V."/>
            <person name="Utterback T."/>
            <person name="Reidmuller S."/>
            <person name="Feldblyum T."/>
            <person name="Hsiao J."/>
            <person name="Zismann V."/>
            <person name="Iobst S."/>
            <person name="de Vazeille A.R."/>
            <person name="Buell C.R."/>
            <person name="Ying K."/>
            <person name="Li Y."/>
            <person name="Lu T."/>
            <person name="Huang Y."/>
            <person name="Zhao Q."/>
            <person name="Feng Q."/>
            <person name="Zhang L."/>
            <person name="Zhu J."/>
            <person name="Weng Q."/>
            <person name="Mu J."/>
            <person name="Lu Y."/>
            <person name="Fan D."/>
            <person name="Liu Y."/>
            <person name="Guan J."/>
            <person name="Zhang Y."/>
            <person name="Yu S."/>
            <person name="Liu X."/>
            <person name="Zhang Y."/>
            <person name="Hong G."/>
            <person name="Han B."/>
            <person name="Choisne N."/>
            <person name="Demange N."/>
            <person name="Orjeda G."/>
            <person name="Samain S."/>
            <person name="Cattolico L."/>
            <person name="Pelletier E."/>
            <person name="Couloux A."/>
            <person name="Segurens B."/>
            <person name="Wincker P."/>
            <person name="D'Hont A."/>
            <person name="Scarpelli C."/>
            <person name="Weissenbach J."/>
            <person name="Salanoubat M."/>
            <person name="Quetier F."/>
            <person name="Yu Y."/>
            <person name="Kim H.R."/>
            <person name="Rambo T."/>
            <person name="Currie J."/>
            <person name="Collura K."/>
            <person name="Luo M."/>
            <person name="Yang T."/>
            <person name="Ammiraju J.S.S."/>
            <person name="Engler F."/>
            <person name="Soderlund C."/>
            <person name="Wing R.A."/>
            <person name="Palmer L.E."/>
            <person name="de la Bastide M."/>
            <person name="Spiegel L."/>
            <person name="Nascimento L."/>
            <person name="Zutavern T."/>
            <person name="O'Shaughnessy A."/>
            <person name="Dike S."/>
            <person name="Dedhia N."/>
            <person name="Preston R."/>
            <person name="Balija V."/>
            <person name="McCombie W.R."/>
            <person name="Chow T."/>
            <person name="Chen H."/>
            <person name="Chung M."/>
            <person name="Chen C."/>
            <person name="Shaw J."/>
            <person name="Wu H."/>
            <person name="Hsiao K."/>
            <person name="Chao Y."/>
            <person name="Chu M."/>
            <person name="Cheng C."/>
            <person name="Hour A."/>
            <person name="Lee P."/>
            <person name="Lin S."/>
            <person name="Lin Y."/>
            <person name="Liou J."/>
            <person name="Liu S."/>
            <person name="Hsing Y."/>
            <person name="Raghuvanshi S."/>
            <person name="Mohanty A."/>
            <person name="Bharti A.K."/>
            <person name="Gaur A."/>
            <person name="Gupta V."/>
            <person name="Kumar D."/>
            <person name="Ravi V."/>
            <person name="Vij S."/>
            <person name="Kapur A."/>
            <person name="Khurana P."/>
            <person name="Khurana P."/>
            <person name="Khurana J.P."/>
            <person name="Tyagi A.K."/>
            <person name="Gaikwad K."/>
            <person name="Singh A."/>
            <person name="Dalal V."/>
            <person name="Srivastava S."/>
            <person name="Dixit A."/>
            <person name="Pal A.K."/>
            <person name="Ghazi I.A."/>
            <person name="Yadav M."/>
            <person name="Pandit A."/>
            <person name="Bhargava A."/>
            <person name="Sureshbabu K."/>
            <person name="Batra K."/>
            <person name="Sharma T.R."/>
            <person name="Mohapatra T."/>
            <person name="Singh N.K."/>
            <person name="Messing J."/>
            <person name="Nelson A.B."/>
            <person name="Fuks G."/>
            <person name="Kavchok S."/>
            <person name="Keizer G."/>
            <person name="Linton E."/>
            <person name="Llaca V."/>
            <person name="Song R."/>
            <person name="Tanyolac B."/>
            <person name="Young S."/>
            <person name="Ho-Il K."/>
            <person name="Hahn J.H."/>
            <person name="Sangsakoo G."/>
            <person name="Vanavichit A."/>
            <person name="de Mattos Luiz.A.T."/>
            <person name="Zimmer P.D."/>
            <person name="Malone G."/>
            <person name="Dellagostin O."/>
            <person name="de Oliveira A.C."/>
            <person name="Bevan M."/>
            <person name="Bancroft I."/>
            <person name="Minx P."/>
            <person name="Cordum H."/>
            <person name="Wilson R."/>
            <person name="Cheng Z."/>
            <person name="Jin W."/>
            <person name="Jiang J."/>
            <person name="Leong S.A."/>
            <person name="Iwama H."/>
            <person name="Gojobori T."/>
            <person name="Itoh T."/>
            <person name="Niimura Y."/>
            <person name="Fujii Y."/>
            <person name="Habara T."/>
            <person name="Sakai H."/>
            <person name="Sato Y."/>
            <person name="Wilson G."/>
            <person name="Kumar K."/>
            <person name="McCouch S."/>
            <person name="Juretic N."/>
            <person name="Hoen D."/>
            <person name="Wright S."/>
            <person name="Bruskiewich R."/>
            <person name="Bureau T."/>
            <person name="Miyao A."/>
            <person name="Hirochika H."/>
            <person name="Nishikawa T."/>
            <person name="Kadowaki K."/>
            <person name="Sugiura M."/>
            <person name="Burr B."/>
            <person name="Sasaki T."/>
        </authorList>
    </citation>
    <scope>NUCLEOTIDE SEQUENCE [LARGE SCALE GENOMIC DNA]</scope>
    <source>
        <strain evidence="3">cv. Nipponbare</strain>
    </source>
</reference>
<dbReference type="AlphaFoldDB" id="C7IY35"/>
<gene>
    <name evidence="2" type="ordered locus">Os02g0463500</name>
</gene>
<dbReference type="EMBL" id="AP008208">
    <property type="protein sequence ID" value="BAH91677.1"/>
    <property type="molecule type" value="Genomic_DNA"/>
</dbReference>
<comment type="similarity">
    <text evidence="1">Belongs to the peptidase S10 family.</text>
</comment>
<dbReference type="Proteomes" id="UP000000763">
    <property type="component" value="Chromosome 2"/>
</dbReference>
<organism evidence="2 3">
    <name type="scientific">Oryza sativa subsp. japonica</name>
    <name type="common">Rice</name>
    <dbReference type="NCBI Taxonomy" id="39947"/>
    <lineage>
        <taxon>Eukaryota</taxon>
        <taxon>Viridiplantae</taxon>
        <taxon>Streptophyta</taxon>
        <taxon>Embryophyta</taxon>
        <taxon>Tracheophyta</taxon>
        <taxon>Spermatophyta</taxon>
        <taxon>Magnoliopsida</taxon>
        <taxon>Liliopsida</taxon>
        <taxon>Poales</taxon>
        <taxon>Poaceae</taxon>
        <taxon>BOP clade</taxon>
        <taxon>Oryzoideae</taxon>
        <taxon>Oryzeae</taxon>
        <taxon>Oryzinae</taxon>
        <taxon>Oryza</taxon>
        <taxon>Oryza sativa</taxon>
    </lineage>
</organism>
<reference evidence="3" key="2">
    <citation type="journal article" date="2008" name="Nucleic Acids Res.">
        <title>The rice annotation project database (RAP-DB): 2008 update.</title>
        <authorList>
            <consortium name="The rice annotation project (RAP)"/>
        </authorList>
    </citation>
    <scope>GENOME REANNOTATION</scope>
    <source>
        <strain evidence="3">cv. Nipponbare</strain>
    </source>
</reference>
<dbReference type="SUPFAM" id="SSF53474">
    <property type="entry name" value="alpha/beta-Hydrolases"/>
    <property type="match status" value="1"/>
</dbReference>
<dbReference type="MEROPS" id="S10.A09"/>
<protein>
    <submittedName>
        <fullName evidence="2">Os02g0463500 protein</fullName>
    </submittedName>
</protein>
<evidence type="ECO:0000313" key="2">
    <source>
        <dbReference type="EMBL" id="BAH91677.1"/>
    </source>
</evidence>
<feature type="non-terminal residue" evidence="2">
    <location>
        <position position="1"/>
    </location>
</feature>
<dbReference type="GO" id="GO:0004185">
    <property type="term" value="F:serine-type carboxypeptidase activity"/>
    <property type="evidence" value="ECO:0007669"/>
    <property type="project" value="InterPro"/>
</dbReference>
<sequence length="84" mass="9716">NAIGDHALLVPFSATLEWLKTLNYKEIEKWHPWFVEKQIAGYSVRYENNILFATIKGAGHVPSDYLPFEVFVAYQRWIDGSDSL</sequence>
<dbReference type="InterPro" id="IPR029058">
    <property type="entry name" value="AB_hydrolase_fold"/>
</dbReference>
<dbReference type="GO" id="GO:0006508">
    <property type="term" value="P:proteolysis"/>
    <property type="evidence" value="ECO:0007669"/>
    <property type="project" value="InterPro"/>
</dbReference>